<keyword evidence="3" id="KW-1185">Reference proteome</keyword>
<evidence type="ECO:0000256" key="1">
    <source>
        <dbReference type="SAM" id="Phobius"/>
    </source>
</evidence>
<evidence type="ECO:0000313" key="2">
    <source>
        <dbReference type="EMBL" id="MFB9820421.1"/>
    </source>
</evidence>
<feature type="transmembrane region" description="Helical" evidence="1">
    <location>
        <begin position="21"/>
        <end position="44"/>
    </location>
</feature>
<name>A0ABV5Y096_ARTRM</name>
<accession>A0ABV5Y096</accession>
<dbReference type="EMBL" id="JBHMBC010000021">
    <property type="protein sequence ID" value="MFB9820421.1"/>
    <property type="molecule type" value="Genomic_DNA"/>
</dbReference>
<reference evidence="2 3" key="1">
    <citation type="submission" date="2024-09" db="EMBL/GenBank/DDBJ databases">
        <authorList>
            <person name="Sun Q."/>
            <person name="Mori K."/>
        </authorList>
    </citation>
    <scope>NUCLEOTIDE SEQUENCE [LARGE SCALE GENOMIC DNA]</scope>
    <source>
        <strain evidence="2 3">JCM 1334</strain>
    </source>
</reference>
<organism evidence="2 3">
    <name type="scientific">Arthrobacter ramosus</name>
    <dbReference type="NCBI Taxonomy" id="1672"/>
    <lineage>
        <taxon>Bacteria</taxon>
        <taxon>Bacillati</taxon>
        <taxon>Actinomycetota</taxon>
        <taxon>Actinomycetes</taxon>
        <taxon>Micrococcales</taxon>
        <taxon>Micrococcaceae</taxon>
        <taxon>Arthrobacter</taxon>
    </lineage>
</organism>
<keyword evidence="1" id="KW-1133">Transmembrane helix</keyword>
<evidence type="ECO:0000313" key="3">
    <source>
        <dbReference type="Proteomes" id="UP001589702"/>
    </source>
</evidence>
<keyword evidence="1" id="KW-0812">Transmembrane</keyword>
<gene>
    <name evidence="2" type="ORF">ACFFP1_13050</name>
</gene>
<proteinExistence type="predicted"/>
<dbReference type="RefSeq" id="WP_234750847.1">
    <property type="nucleotide sequence ID" value="NZ_BAAAWN010000001.1"/>
</dbReference>
<dbReference type="Proteomes" id="UP001589702">
    <property type="component" value="Unassembled WGS sequence"/>
</dbReference>
<comment type="caution">
    <text evidence="2">The sequence shown here is derived from an EMBL/GenBank/DDBJ whole genome shotgun (WGS) entry which is preliminary data.</text>
</comment>
<sequence length="45" mass="5073">MIILESRREWRQSQHRVRRAEFVVVGLLLALVAATILAAVAGLMQ</sequence>
<keyword evidence="1" id="KW-0472">Membrane</keyword>
<protein>
    <submittedName>
        <fullName evidence="2">Uncharacterized protein</fullName>
    </submittedName>
</protein>